<dbReference type="EMBL" id="JAAAXW010000020">
    <property type="protein sequence ID" value="KAF9549361.1"/>
    <property type="molecule type" value="Genomic_DNA"/>
</dbReference>
<evidence type="ECO:0000313" key="1">
    <source>
        <dbReference type="EMBL" id="KAF9549361.1"/>
    </source>
</evidence>
<organism evidence="1 2">
    <name type="scientific">Mortierella hygrophila</name>
    <dbReference type="NCBI Taxonomy" id="979708"/>
    <lineage>
        <taxon>Eukaryota</taxon>
        <taxon>Fungi</taxon>
        <taxon>Fungi incertae sedis</taxon>
        <taxon>Mucoromycota</taxon>
        <taxon>Mortierellomycotina</taxon>
        <taxon>Mortierellomycetes</taxon>
        <taxon>Mortierellales</taxon>
        <taxon>Mortierellaceae</taxon>
        <taxon>Mortierella</taxon>
    </lineage>
</organism>
<keyword evidence="2" id="KW-1185">Reference proteome</keyword>
<proteinExistence type="predicted"/>
<evidence type="ECO:0000313" key="2">
    <source>
        <dbReference type="Proteomes" id="UP000723463"/>
    </source>
</evidence>
<protein>
    <submittedName>
        <fullName evidence="1">Uncharacterized protein</fullName>
    </submittedName>
</protein>
<dbReference type="Proteomes" id="UP000723463">
    <property type="component" value="Unassembled WGS sequence"/>
</dbReference>
<accession>A0A9P6FF61</accession>
<sequence>MAAASDNSDLHGSETMENGSAHPEFIAWIILDEELVPISQPLQNLFESGLVDFSRHINVRLLSQALAMPTSTATSQSTGISHLSFISQPSTNNLNNIVHDELSLEDALLQLSNIEDEETAFEEQSQHGYSQFLYRK</sequence>
<gene>
    <name evidence="1" type="ORF">EC957_004276</name>
</gene>
<name>A0A9P6FF61_9FUNG</name>
<reference evidence="1" key="1">
    <citation type="journal article" date="2020" name="Fungal Divers.">
        <title>Resolving the Mortierellaceae phylogeny through synthesis of multi-gene phylogenetics and phylogenomics.</title>
        <authorList>
            <person name="Vandepol N."/>
            <person name="Liber J."/>
            <person name="Desiro A."/>
            <person name="Na H."/>
            <person name="Kennedy M."/>
            <person name="Barry K."/>
            <person name="Grigoriev I.V."/>
            <person name="Miller A.N."/>
            <person name="O'Donnell K."/>
            <person name="Stajich J.E."/>
            <person name="Bonito G."/>
        </authorList>
    </citation>
    <scope>NUCLEOTIDE SEQUENCE</scope>
    <source>
        <strain evidence="1">NRRL 2591</strain>
    </source>
</reference>
<comment type="caution">
    <text evidence="1">The sequence shown here is derived from an EMBL/GenBank/DDBJ whole genome shotgun (WGS) entry which is preliminary data.</text>
</comment>
<dbReference type="AlphaFoldDB" id="A0A9P6FF61"/>